<dbReference type="AlphaFoldDB" id="A0A1G4TLN4"/>
<gene>
    <name evidence="2" type="ORF">SAMN04487970_10574</name>
</gene>
<dbReference type="PROSITE" id="PS51272">
    <property type="entry name" value="SLH"/>
    <property type="match status" value="3"/>
</dbReference>
<proteinExistence type="predicted"/>
<protein>
    <submittedName>
        <fullName evidence="2">S-layer homology domain-containing protein</fullName>
    </submittedName>
</protein>
<dbReference type="InterPro" id="IPR051465">
    <property type="entry name" value="Cell_Envelope_Struct_Comp"/>
</dbReference>
<sequence length="258" mass="28301">MKLEKFGDGLITKTMAVSSKIDPKRSTVVAIDSLTHELRFVPSVFQNDADGSTTVLIKHQTNEMYMVISYNRTFHDAVGHWAQQSIEHLASKLIVNGVGADAFYPDGKVTRAEFAALLVRAAGLKGGSPSSAFKDVQAGDWFAGAVQTAKERGWVDGMEDGTFHPHAEVTREQMAVMVERFMEHVGAKHQAKQADLGGRFADAKDVSAWAQSAMERLVASKLMEGVALDKLAPKETTTRAQTAMILERFLRHAKLINE</sequence>
<dbReference type="EMBL" id="FMTT01000057">
    <property type="protein sequence ID" value="SCW82157.1"/>
    <property type="molecule type" value="Genomic_DNA"/>
</dbReference>
<dbReference type="STRING" id="624147.SAMN04487970_10574"/>
<dbReference type="Proteomes" id="UP000198601">
    <property type="component" value="Unassembled WGS sequence"/>
</dbReference>
<dbReference type="OrthoDB" id="1723494at2"/>
<evidence type="ECO:0000259" key="1">
    <source>
        <dbReference type="PROSITE" id="PS51272"/>
    </source>
</evidence>
<accession>A0A1G4TLN4</accession>
<dbReference type="Pfam" id="PF00395">
    <property type="entry name" value="SLH"/>
    <property type="match status" value="3"/>
</dbReference>
<name>A0A1G4TLN4_9BACL</name>
<feature type="domain" description="SLH" evidence="1">
    <location>
        <begin position="69"/>
        <end position="132"/>
    </location>
</feature>
<organism evidence="2 3">
    <name type="scientific">Paenibacillus tianmuensis</name>
    <dbReference type="NCBI Taxonomy" id="624147"/>
    <lineage>
        <taxon>Bacteria</taxon>
        <taxon>Bacillati</taxon>
        <taxon>Bacillota</taxon>
        <taxon>Bacilli</taxon>
        <taxon>Bacillales</taxon>
        <taxon>Paenibacillaceae</taxon>
        <taxon>Paenibacillus</taxon>
    </lineage>
</organism>
<dbReference type="PANTHER" id="PTHR43308:SF5">
    <property type="entry name" value="S-LAYER PROTEIN _ PEPTIDOGLYCAN ENDO-BETA-N-ACETYLGLUCOSAMINIDASE"/>
    <property type="match status" value="1"/>
</dbReference>
<dbReference type="InterPro" id="IPR001119">
    <property type="entry name" value="SLH_dom"/>
</dbReference>
<evidence type="ECO:0000313" key="2">
    <source>
        <dbReference type="EMBL" id="SCW82157.1"/>
    </source>
</evidence>
<reference evidence="3" key="1">
    <citation type="submission" date="2016-10" db="EMBL/GenBank/DDBJ databases">
        <authorList>
            <person name="Varghese N."/>
            <person name="Submissions S."/>
        </authorList>
    </citation>
    <scope>NUCLEOTIDE SEQUENCE [LARGE SCALE GENOMIC DNA]</scope>
    <source>
        <strain evidence="3">CGMCC 1.8946</strain>
    </source>
</reference>
<feature type="domain" description="SLH" evidence="1">
    <location>
        <begin position="197"/>
        <end position="258"/>
    </location>
</feature>
<evidence type="ECO:0000313" key="3">
    <source>
        <dbReference type="Proteomes" id="UP000198601"/>
    </source>
</evidence>
<dbReference type="PANTHER" id="PTHR43308">
    <property type="entry name" value="OUTER MEMBRANE PROTEIN ALPHA-RELATED"/>
    <property type="match status" value="1"/>
</dbReference>
<keyword evidence="3" id="KW-1185">Reference proteome</keyword>
<feature type="domain" description="SLH" evidence="1">
    <location>
        <begin position="133"/>
        <end position="192"/>
    </location>
</feature>
<dbReference type="RefSeq" id="WP_090676233.1">
    <property type="nucleotide sequence ID" value="NZ_FMTT01000057.1"/>
</dbReference>